<keyword evidence="1" id="KW-0808">Transferase</keyword>
<evidence type="ECO:0000256" key="3">
    <source>
        <dbReference type="ARBA" id="ARBA00023015"/>
    </source>
</evidence>
<dbReference type="Pfam" id="PF03861">
    <property type="entry name" value="ANTAR"/>
    <property type="match status" value="1"/>
</dbReference>
<dbReference type="InterPro" id="IPR036388">
    <property type="entry name" value="WH-like_DNA-bd_sf"/>
</dbReference>
<dbReference type="Gene3D" id="1.10.10.10">
    <property type="entry name" value="Winged helix-like DNA-binding domain superfamily/Winged helix DNA-binding domain"/>
    <property type="match status" value="1"/>
</dbReference>
<dbReference type="InterPro" id="IPR005561">
    <property type="entry name" value="ANTAR"/>
</dbReference>
<dbReference type="EMBL" id="BSVB01000001">
    <property type="protein sequence ID" value="GMA94509.1"/>
    <property type="molecule type" value="Genomic_DNA"/>
</dbReference>
<evidence type="ECO:0000259" key="5">
    <source>
        <dbReference type="PROSITE" id="PS50921"/>
    </source>
</evidence>
<dbReference type="PIRSF" id="PIRSF036625">
    <property type="entry name" value="GAF_ANTAR"/>
    <property type="match status" value="1"/>
</dbReference>
<sequence length="213" mass="22805">MIAGADLLRAVVTVAGELIPSTTTGVLLADAGDRLEIAATSDDTATVLELLQAGVGEGPCVDSYRRGDVVSVDDIRDEAEWPVFRDAALAQGVLAVHSVPLRLREATVGSMNLFRSTAGAWTDADTSAAQALADLATIGILQSREVDRAHERSEQLQHALDSRVLIEQAKGFVAVRRDMSPAEAFDVIRAHARQSRQPLGEVAEQIVSRRLEL</sequence>
<evidence type="ECO:0000256" key="2">
    <source>
        <dbReference type="ARBA" id="ARBA00022777"/>
    </source>
</evidence>
<name>A0ABQ6K511_9MICO</name>
<accession>A0ABQ6K511</accession>
<dbReference type="Proteomes" id="UP001157034">
    <property type="component" value="Unassembled WGS sequence"/>
</dbReference>
<keyword evidence="2" id="KW-0418">Kinase</keyword>
<evidence type="ECO:0000256" key="4">
    <source>
        <dbReference type="ARBA" id="ARBA00023163"/>
    </source>
</evidence>
<proteinExistence type="predicted"/>
<keyword evidence="3" id="KW-0805">Transcription regulation</keyword>
<dbReference type="RefSeq" id="WP_284253422.1">
    <property type="nucleotide sequence ID" value="NZ_BAAAQO010000002.1"/>
</dbReference>
<dbReference type="SMART" id="SM01012">
    <property type="entry name" value="ANTAR"/>
    <property type="match status" value="1"/>
</dbReference>
<comment type="caution">
    <text evidence="6">The sequence shown here is derived from an EMBL/GenBank/DDBJ whole genome shotgun (WGS) entry which is preliminary data.</text>
</comment>
<feature type="domain" description="ANTAR" evidence="5">
    <location>
        <begin position="146"/>
        <end position="207"/>
    </location>
</feature>
<dbReference type="InterPro" id="IPR029016">
    <property type="entry name" value="GAF-like_dom_sf"/>
</dbReference>
<dbReference type="PROSITE" id="PS50921">
    <property type="entry name" value="ANTAR"/>
    <property type="match status" value="1"/>
</dbReference>
<dbReference type="InterPro" id="IPR011006">
    <property type="entry name" value="CheY-like_superfamily"/>
</dbReference>
<dbReference type="InterPro" id="IPR012074">
    <property type="entry name" value="GAF_ANTAR"/>
</dbReference>
<reference evidence="7" key="1">
    <citation type="journal article" date="2019" name="Int. J. Syst. Evol. Microbiol.">
        <title>The Global Catalogue of Microorganisms (GCM) 10K type strain sequencing project: providing services to taxonomists for standard genome sequencing and annotation.</title>
        <authorList>
            <consortium name="The Broad Institute Genomics Platform"/>
            <consortium name="The Broad Institute Genome Sequencing Center for Infectious Disease"/>
            <person name="Wu L."/>
            <person name="Ma J."/>
        </authorList>
    </citation>
    <scope>NUCLEOTIDE SEQUENCE [LARGE SCALE GENOMIC DNA]</scope>
    <source>
        <strain evidence="7">NBRC 108894</strain>
    </source>
</reference>
<dbReference type="Gene3D" id="3.30.450.40">
    <property type="match status" value="1"/>
</dbReference>
<protein>
    <submittedName>
        <fullName evidence="6">Transcriptional regulator</fullName>
    </submittedName>
</protein>
<dbReference type="Pfam" id="PF13185">
    <property type="entry name" value="GAF_2"/>
    <property type="match status" value="1"/>
</dbReference>
<keyword evidence="7" id="KW-1185">Reference proteome</keyword>
<gene>
    <name evidence="6" type="ORF">GCM10025881_13330</name>
</gene>
<evidence type="ECO:0000313" key="7">
    <source>
        <dbReference type="Proteomes" id="UP001157034"/>
    </source>
</evidence>
<dbReference type="SMART" id="SM00065">
    <property type="entry name" value="GAF"/>
    <property type="match status" value="1"/>
</dbReference>
<organism evidence="6 7">
    <name type="scientific">Pseudolysinimonas kribbensis</name>
    <dbReference type="NCBI Taxonomy" id="433641"/>
    <lineage>
        <taxon>Bacteria</taxon>
        <taxon>Bacillati</taxon>
        <taxon>Actinomycetota</taxon>
        <taxon>Actinomycetes</taxon>
        <taxon>Micrococcales</taxon>
        <taxon>Microbacteriaceae</taxon>
        <taxon>Pseudolysinimonas</taxon>
    </lineage>
</organism>
<keyword evidence="4" id="KW-0804">Transcription</keyword>
<dbReference type="InterPro" id="IPR003018">
    <property type="entry name" value="GAF"/>
</dbReference>
<dbReference type="SUPFAM" id="SSF55781">
    <property type="entry name" value="GAF domain-like"/>
    <property type="match status" value="1"/>
</dbReference>
<evidence type="ECO:0000256" key="1">
    <source>
        <dbReference type="ARBA" id="ARBA00022679"/>
    </source>
</evidence>
<dbReference type="SUPFAM" id="SSF52172">
    <property type="entry name" value="CheY-like"/>
    <property type="match status" value="1"/>
</dbReference>
<evidence type="ECO:0000313" key="6">
    <source>
        <dbReference type="EMBL" id="GMA94509.1"/>
    </source>
</evidence>